<dbReference type="EMBL" id="CAEZSM010000082">
    <property type="protein sequence ID" value="CAB4545184.1"/>
    <property type="molecule type" value="Genomic_DNA"/>
</dbReference>
<sequence length="298" mass="33750">MKRILLVFLMVFISIPLEIMPAHANVVGCPDTWTIDTSKYPNNIELSAAKEKLGPNMVLSVVSTKILEFKGEDGVQPALDSRWNIVGSNRLKFFYLYGLSKAETVVKIEVKGCPNPSILKFNHDFFDSAYSGVSKTTAKEWAARSIESFTDFKKQESFSDDLQALNQKAQDYLDKYLQRGDFTKPLWTIQLFGNEFDVFRNLKRAIILQTLTPNCLVPSKQQNFLDLTIGKRCQFAWSVAERISPNDPNDNRQQLVLFEPFYLDATLKSPITISCIKGKITKKVSAVNPKCPAGYKKK</sequence>
<gene>
    <name evidence="1" type="ORF">UFOPK1438_00713</name>
</gene>
<protein>
    <submittedName>
        <fullName evidence="1">Unannotated protein</fullName>
    </submittedName>
</protein>
<name>A0A6J6C206_9ZZZZ</name>
<organism evidence="1">
    <name type="scientific">freshwater metagenome</name>
    <dbReference type="NCBI Taxonomy" id="449393"/>
    <lineage>
        <taxon>unclassified sequences</taxon>
        <taxon>metagenomes</taxon>
        <taxon>ecological metagenomes</taxon>
    </lineage>
</organism>
<evidence type="ECO:0000313" key="1">
    <source>
        <dbReference type="EMBL" id="CAB4545184.1"/>
    </source>
</evidence>
<proteinExistence type="predicted"/>
<accession>A0A6J6C206</accession>
<dbReference type="AlphaFoldDB" id="A0A6J6C206"/>
<reference evidence="1" key="1">
    <citation type="submission" date="2020-05" db="EMBL/GenBank/DDBJ databases">
        <authorList>
            <person name="Chiriac C."/>
            <person name="Salcher M."/>
            <person name="Ghai R."/>
            <person name="Kavagutti S V."/>
        </authorList>
    </citation>
    <scope>NUCLEOTIDE SEQUENCE</scope>
</reference>